<feature type="domain" description="HAT C-terminal dimerisation" evidence="2">
    <location>
        <begin position="70"/>
        <end position="126"/>
    </location>
</feature>
<comment type="caution">
    <text evidence="3">The sequence shown here is derived from an EMBL/GenBank/DDBJ whole genome shotgun (WGS) entry which is preliminary data.</text>
</comment>
<dbReference type="EMBL" id="JAATIS010004040">
    <property type="protein sequence ID" value="KAG2462958.1"/>
    <property type="molecule type" value="Genomic_DNA"/>
</dbReference>
<name>A0A8X8BLX7_POLSE</name>
<gene>
    <name evidence="3" type="primary">Zbed9_1</name>
    <name evidence="3" type="ORF">GTO96_0001623</name>
</gene>
<evidence type="ECO:0000313" key="4">
    <source>
        <dbReference type="Proteomes" id="UP000886611"/>
    </source>
</evidence>
<organism evidence="3 4">
    <name type="scientific">Polypterus senegalus</name>
    <name type="common">Senegal bichir</name>
    <dbReference type="NCBI Taxonomy" id="55291"/>
    <lineage>
        <taxon>Eukaryota</taxon>
        <taxon>Metazoa</taxon>
        <taxon>Chordata</taxon>
        <taxon>Craniata</taxon>
        <taxon>Vertebrata</taxon>
        <taxon>Euteleostomi</taxon>
        <taxon>Actinopterygii</taxon>
        <taxon>Polypteriformes</taxon>
        <taxon>Polypteridae</taxon>
        <taxon>Polypterus</taxon>
    </lineage>
</organism>
<dbReference type="InterPro" id="IPR008906">
    <property type="entry name" value="HATC_C_dom"/>
</dbReference>
<dbReference type="AlphaFoldDB" id="A0A8X8BLX7"/>
<feature type="transmembrane region" description="Helical" evidence="1">
    <location>
        <begin position="95"/>
        <end position="114"/>
    </location>
</feature>
<feature type="non-terminal residue" evidence="3">
    <location>
        <position position="1"/>
    </location>
</feature>
<keyword evidence="1" id="KW-0472">Membrane</keyword>
<dbReference type="PANTHER" id="PTHR45913">
    <property type="entry name" value="EPM2A-INTERACTING PROTEIN 1"/>
    <property type="match status" value="1"/>
</dbReference>
<keyword evidence="4" id="KW-1185">Reference proteome</keyword>
<keyword evidence="1" id="KW-0812">Transmembrane</keyword>
<keyword evidence="1" id="KW-1133">Transmembrane helix</keyword>
<evidence type="ECO:0000259" key="2">
    <source>
        <dbReference type="Pfam" id="PF05699"/>
    </source>
</evidence>
<evidence type="ECO:0000313" key="3">
    <source>
        <dbReference type="EMBL" id="KAG2462958.1"/>
    </source>
</evidence>
<proteinExistence type="predicted"/>
<dbReference type="Proteomes" id="UP000886611">
    <property type="component" value="Unassembled WGS sequence"/>
</dbReference>
<protein>
    <submittedName>
        <fullName evidence="3">SCND3 protein</fullName>
    </submittedName>
</protein>
<reference evidence="3 4" key="1">
    <citation type="journal article" date="2021" name="Cell">
        <title>Tracing the genetic footprints of vertebrate landing in non-teleost ray-finned fishes.</title>
        <authorList>
            <person name="Bi X."/>
            <person name="Wang K."/>
            <person name="Yang L."/>
            <person name="Pan H."/>
            <person name="Jiang H."/>
            <person name="Wei Q."/>
            <person name="Fang M."/>
            <person name="Yu H."/>
            <person name="Zhu C."/>
            <person name="Cai Y."/>
            <person name="He Y."/>
            <person name="Gan X."/>
            <person name="Zeng H."/>
            <person name="Yu D."/>
            <person name="Zhu Y."/>
            <person name="Jiang H."/>
            <person name="Qiu Q."/>
            <person name="Yang H."/>
            <person name="Zhang Y.E."/>
            <person name="Wang W."/>
            <person name="Zhu M."/>
            <person name="He S."/>
            <person name="Zhang G."/>
        </authorList>
    </citation>
    <scope>NUCLEOTIDE SEQUENCE [LARGE SCALE GENOMIC DNA]</scope>
    <source>
        <strain evidence="3">Bchr_013</strain>
    </source>
</reference>
<accession>A0A8X8BLX7</accession>
<dbReference type="PANTHER" id="PTHR45913:SF19">
    <property type="entry name" value="LOW QUALITY PROTEIN: ZINC FINGER BED DOMAIN-CONTAINING PROTEIN 5-LIKE"/>
    <property type="match status" value="1"/>
</dbReference>
<dbReference type="GO" id="GO:0046983">
    <property type="term" value="F:protein dimerization activity"/>
    <property type="evidence" value="ECO:0007669"/>
    <property type="project" value="InterPro"/>
</dbReference>
<dbReference type="SUPFAM" id="SSF53098">
    <property type="entry name" value="Ribonuclease H-like"/>
    <property type="match status" value="1"/>
</dbReference>
<feature type="non-terminal residue" evidence="3">
    <location>
        <position position="151"/>
    </location>
</feature>
<sequence length="151" mass="17355">MLKRVTGVIRQHLTSLVEYFDKYFMSEDIEAFDWTHNPFQCASSELTGRAQDELVELSSNRTLQIKFDNPATDICSFWCIVSLEYPLLSALAVKILIPFSTTYLCTVSFSALTAMKTKYRSRMNVEDDLRVCLSKSSARIDMLCKPKQHHL</sequence>
<evidence type="ECO:0000256" key="1">
    <source>
        <dbReference type="SAM" id="Phobius"/>
    </source>
</evidence>
<dbReference type="Pfam" id="PF05699">
    <property type="entry name" value="Dimer_Tnp_hAT"/>
    <property type="match status" value="1"/>
</dbReference>
<dbReference type="InterPro" id="IPR012337">
    <property type="entry name" value="RNaseH-like_sf"/>
</dbReference>